<proteinExistence type="inferred from homology"/>
<comment type="similarity">
    <text evidence="1">Belongs to the peptidase A1 family.</text>
</comment>
<evidence type="ECO:0000256" key="2">
    <source>
        <dbReference type="SAM" id="MobiDB-lite"/>
    </source>
</evidence>
<evidence type="ECO:0000259" key="4">
    <source>
        <dbReference type="PROSITE" id="PS51767"/>
    </source>
</evidence>
<keyword evidence="6" id="KW-1185">Reference proteome</keyword>
<dbReference type="InterPro" id="IPR033121">
    <property type="entry name" value="PEPTIDASE_A1"/>
</dbReference>
<feature type="signal peptide" evidence="3">
    <location>
        <begin position="1"/>
        <end position="21"/>
    </location>
</feature>
<feature type="region of interest" description="Disordered" evidence="2">
    <location>
        <begin position="372"/>
        <end position="398"/>
    </location>
</feature>
<dbReference type="Proteomes" id="UP001338125">
    <property type="component" value="Unassembled WGS sequence"/>
</dbReference>
<dbReference type="PANTHER" id="PTHR47966:SF2">
    <property type="entry name" value="ASPERGILLOPEPSIN-1-RELATED"/>
    <property type="match status" value="1"/>
</dbReference>
<accession>A0ABR0SHS9</accession>
<evidence type="ECO:0000313" key="6">
    <source>
        <dbReference type="Proteomes" id="UP001338125"/>
    </source>
</evidence>
<evidence type="ECO:0000313" key="5">
    <source>
        <dbReference type="EMBL" id="KAK5991724.1"/>
    </source>
</evidence>
<feature type="compositionally biased region" description="Polar residues" evidence="2">
    <location>
        <begin position="373"/>
        <end position="382"/>
    </location>
</feature>
<comment type="caution">
    <text evidence="5">The sequence shown here is derived from an EMBL/GenBank/DDBJ whole genome shotgun (WGS) entry which is preliminary data.</text>
</comment>
<name>A0ABR0SHS9_9HYPO</name>
<dbReference type="Gene3D" id="2.40.70.10">
    <property type="entry name" value="Acid Proteases"/>
    <property type="match status" value="2"/>
</dbReference>
<evidence type="ECO:0000256" key="3">
    <source>
        <dbReference type="SAM" id="SignalP"/>
    </source>
</evidence>
<dbReference type="PRINTS" id="PR00792">
    <property type="entry name" value="PEPSIN"/>
</dbReference>
<dbReference type="InterPro" id="IPR001461">
    <property type="entry name" value="Aspartic_peptidase_A1"/>
</dbReference>
<evidence type="ECO:0000256" key="1">
    <source>
        <dbReference type="ARBA" id="ARBA00007447"/>
    </source>
</evidence>
<protein>
    <recommendedName>
        <fullName evidence="4">Peptidase A1 domain-containing protein</fullName>
    </recommendedName>
</protein>
<dbReference type="InterPro" id="IPR021109">
    <property type="entry name" value="Peptidase_aspartic_dom_sf"/>
</dbReference>
<dbReference type="EMBL" id="JAVFKD010000013">
    <property type="protein sequence ID" value="KAK5991724.1"/>
    <property type="molecule type" value="Genomic_DNA"/>
</dbReference>
<dbReference type="PROSITE" id="PS51767">
    <property type="entry name" value="PEPTIDASE_A1"/>
    <property type="match status" value="1"/>
</dbReference>
<feature type="chain" id="PRO_5045750983" description="Peptidase A1 domain-containing protein" evidence="3">
    <location>
        <begin position="22"/>
        <end position="398"/>
    </location>
</feature>
<keyword evidence="3" id="KW-0732">Signal</keyword>
<dbReference type="SUPFAM" id="SSF50630">
    <property type="entry name" value="Acid proteases"/>
    <property type="match status" value="1"/>
</dbReference>
<gene>
    <name evidence="5" type="ORF">PT974_07757</name>
</gene>
<dbReference type="PANTHER" id="PTHR47966">
    <property type="entry name" value="BETA-SITE APP-CLEAVING ENZYME, ISOFORM A-RELATED"/>
    <property type="match status" value="1"/>
</dbReference>
<sequence length="398" mass="42318">MRYSAFCITGFVAAIAASSTGDGPPPHNQGRYSIPFEKRATPIGKKLAVRGNTGDLPTVPQQWWMRMYVGTPPQELYILPDTGSGDFTIESDLMDPSIRGTGPIYSPGSSSSSFQVQGYTYSECYGSGYCDSGVVYTDVVTLGSLAVPGVPIQVENNATDRGGSDTGNVGLSFGTPQAADPRGVSGFLWSIRSSLDAGVFTVEYDESSNAGVFEFGYVNPSKFTGDMAYAPLDTSSQSGGEWITSFSGFIANGTFWVYSWKVILDTGTGGSSVPRLLADYYFSQVPGHQWNADWNQYQYPCSEQLPDLIIGIGSDAKFTIPGHSLFALSLDGTNCLSKLGVGDDGVYMFGENLMETLFIVFDFDNAQMGFGQKATSGSSPGTGITPPLPAPEHAGSVS</sequence>
<organism evidence="5 6">
    <name type="scientific">Cladobotryum mycophilum</name>
    <dbReference type="NCBI Taxonomy" id="491253"/>
    <lineage>
        <taxon>Eukaryota</taxon>
        <taxon>Fungi</taxon>
        <taxon>Dikarya</taxon>
        <taxon>Ascomycota</taxon>
        <taxon>Pezizomycotina</taxon>
        <taxon>Sordariomycetes</taxon>
        <taxon>Hypocreomycetidae</taxon>
        <taxon>Hypocreales</taxon>
        <taxon>Hypocreaceae</taxon>
        <taxon>Cladobotryum</taxon>
    </lineage>
</organism>
<reference evidence="5 6" key="1">
    <citation type="submission" date="2024-01" db="EMBL/GenBank/DDBJ databases">
        <title>Complete genome of Cladobotryum mycophilum ATHUM6906.</title>
        <authorList>
            <person name="Christinaki A.C."/>
            <person name="Myridakis A.I."/>
            <person name="Kouvelis V.N."/>
        </authorList>
    </citation>
    <scope>NUCLEOTIDE SEQUENCE [LARGE SCALE GENOMIC DNA]</scope>
    <source>
        <strain evidence="5 6">ATHUM6906</strain>
    </source>
</reference>
<feature type="domain" description="Peptidase A1" evidence="4">
    <location>
        <begin position="63"/>
        <end position="371"/>
    </location>
</feature>
<dbReference type="Pfam" id="PF00026">
    <property type="entry name" value="Asp"/>
    <property type="match status" value="1"/>
</dbReference>